<reference evidence="2 3" key="1">
    <citation type="submission" date="2024-09" db="EMBL/GenBank/DDBJ databases">
        <authorList>
            <person name="Sun Q."/>
            <person name="Mori K."/>
        </authorList>
    </citation>
    <scope>NUCLEOTIDE SEQUENCE [LARGE SCALE GENOMIC DNA]</scope>
    <source>
        <strain evidence="2 3">CCM 7792</strain>
    </source>
</reference>
<keyword evidence="1" id="KW-0472">Membrane</keyword>
<evidence type="ECO:0000313" key="2">
    <source>
        <dbReference type="EMBL" id="MFC0253871.1"/>
    </source>
</evidence>
<name>A0ABV6FK31_9BURK</name>
<feature type="transmembrane region" description="Helical" evidence="1">
    <location>
        <begin position="48"/>
        <end position="69"/>
    </location>
</feature>
<keyword evidence="1" id="KW-0812">Transmembrane</keyword>
<protein>
    <submittedName>
        <fullName evidence="2">Uncharacterized protein</fullName>
    </submittedName>
</protein>
<evidence type="ECO:0000256" key="1">
    <source>
        <dbReference type="SAM" id="Phobius"/>
    </source>
</evidence>
<sequence length="77" mass="8159">MLAAAVATASFRLANSAALGPALAALLIVYSVWDLLRDPANSLQSGMTRVLFAGLAAIGFWPLISSWSAQFRAAWIH</sequence>
<gene>
    <name evidence="2" type="ORF">ACFFJK_18390</name>
</gene>
<keyword evidence="1" id="KW-1133">Transmembrane helix</keyword>
<comment type="caution">
    <text evidence="2">The sequence shown here is derived from an EMBL/GenBank/DDBJ whole genome shotgun (WGS) entry which is preliminary data.</text>
</comment>
<keyword evidence="3" id="KW-1185">Reference proteome</keyword>
<accession>A0ABV6FK31</accession>
<organism evidence="2 3">
    <name type="scientific">Massilia consociata</name>
    <dbReference type="NCBI Taxonomy" id="760117"/>
    <lineage>
        <taxon>Bacteria</taxon>
        <taxon>Pseudomonadati</taxon>
        <taxon>Pseudomonadota</taxon>
        <taxon>Betaproteobacteria</taxon>
        <taxon>Burkholderiales</taxon>
        <taxon>Oxalobacteraceae</taxon>
        <taxon>Telluria group</taxon>
        <taxon>Massilia</taxon>
    </lineage>
</organism>
<evidence type="ECO:0000313" key="3">
    <source>
        <dbReference type="Proteomes" id="UP001589773"/>
    </source>
</evidence>
<dbReference type="EMBL" id="JBHLWP010000016">
    <property type="protein sequence ID" value="MFC0253871.1"/>
    <property type="molecule type" value="Genomic_DNA"/>
</dbReference>
<dbReference type="Proteomes" id="UP001589773">
    <property type="component" value="Unassembled WGS sequence"/>
</dbReference>
<proteinExistence type="predicted"/>
<dbReference type="RefSeq" id="WP_312487924.1">
    <property type="nucleotide sequence ID" value="NZ_JBHLWP010000016.1"/>
</dbReference>